<gene>
    <name evidence="1" type="ORF">C8Q71DRAFT_357010</name>
</gene>
<evidence type="ECO:0000313" key="1">
    <source>
        <dbReference type="EMBL" id="KAH9842028.1"/>
    </source>
</evidence>
<dbReference type="EMBL" id="JADCUA010000003">
    <property type="protein sequence ID" value="KAH9842028.1"/>
    <property type="molecule type" value="Genomic_DNA"/>
</dbReference>
<accession>A0ABQ8KT97</accession>
<comment type="caution">
    <text evidence="1">The sequence shown here is derived from an EMBL/GenBank/DDBJ whole genome shotgun (WGS) entry which is preliminary data.</text>
</comment>
<reference evidence="1 2" key="1">
    <citation type="journal article" date="2021" name="Environ. Microbiol.">
        <title>Gene family expansions and transcriptome signatures uncover fungal adaptations to wood decay.</title>
        <authorList>
            <person name="Hage H."/>
            <person name="Miyauchi S."/>
            <person name="Viragh M."/>
            <person name="Drula E."/>
            <person name="Min B."/>
            <person name="Chaduli D."/>
            <person name="Navarro D."/>
            <person name="Favel A."/>
            <person name="Norest M."/>
            <person name="Lesage-Meessen L."/>
            <person name="Balint B."/>
            <person name="Merenyi Z."/>
            <person name="de Eugenio L."/>
            <person name="Morin E."/>
            <person name="Martinez A.T."/>
            <person name="Baldrian P."/>
            <person name="Stursova M."/>
            <person name="Martinez M.J."/>
            <person name="Novotny C."/>
            <person name="Magnuson J.K."/>
            <person name="Spatafora J.W."/>
            <person name="Maurice S."/>
            <person name="Pangilinan J."/>
            <person name="Andreopoulos W."/>
            <person name="LaButti K."/>
            <person name="Hundley H."/>
            <person name="Na H."/>
            <person name="Kuo A."/>
            <person name="Barry K."/>
            <person name="Lipzen A."/>
            <person name="Henrissat B."/>
            <person name="Riley R."/>
            <person name="Ahrendt S."/>
            <person name="Nagy L.G."/>
            <person name="Grigoriev I.V."/>
            <person name="Martin F."/>
            <person name="Rosso M.N."/>
        </authorList>
    </citation>
    <scope>NUCLEOTIDE SEQUENCE [LARGE SCALE GENOMIC DNA]</scope>
    <source>
        <strain evidence="1 2">CIRM-BRFM 1785</strain>
    </source>
</reference>
<name>A0ABQ8KT97_9APHY</name>
<keyword evidence="2" id="KW-1185">Reference proteome</keyword>
<dbReference type="RefSeq" id="XP_047783327.1">
    <property type="nucleotide sequence ID" value="XM_047918048.1"/>
</dbReference>
<protein>
    <submittedName>
        <fullName evidence="1">Uncharacterized protein</fullName>
    </submittedName>
</protein>
<sequence>MGCIASTMSREDSDSWPYNLETPTEPWPWHQVVLKLGPLSAHFPLLELTPDPNPSNTADIVVAARPWKSLGHGPIWVATERPAVQIGSGQLITLNSDGRKSGVGRLTVVTDLRRHWITWAIEGGPTRCNLRLPIPWARLSADEAERHTTGYHKLNAIPPPQSSFILDPYILYPHTSPYEFEIAEATSSTPAPRKKGVPVNDLFRFHNLDSRVLVLPAPHIKKWSAPETRLHATLHSSPAFGAGHASPLDALGIPPS</sequence>
<dbReference type="GeneID" id="71998780"/>
<organism evidence="1 2">
    <name type="scientific">Rhodofomes roseus</name>
    <dbReference type="NCBI Taxonomy" id="34475"/>
    <lineage>
        <taxon>Eukaryota</taxon>
        <taxon>Fungi</taxon>
        <taxon>Dikarya</taxon>
        <taxon>Basidiomycota</taxon>
        <taxon>Agaricomycotina</taxon>
        <taxon>Agaricomycetes</taxon>
        <taxon>Polyporales</taxon>
        <taxon>Rhodofomes</taxon>
    </lineage>
</organism>
<evidence type="ECO:0000313" key="2">
    <source>
        <dbReference type="Proteomes" id="UP000814176"/>
    </source>
</evidence>
<dbReference type="Proteomes" id="UP000814176">
    <property type="component" value="Unassembled WGS sequence"/>
</dbReference>
<proteinExistence type="predicted"/>